<dbReference type="GO" id="GO:0005524">
    <property type="term" value="F:ATP binding"/>
    <property type="evidence" value="ECO:0007669"/>
    <property type="project" value="UniProtKB-KW"/>
</dbReference>
<keyword evidence="2" id="KW-0547">Nucleotide-binding</keyword>
<evidence type="ECO:0000256" key="3">
    <source>
        <dbReference type="ARBA" id="ARBA00022840"/>
    </source>
</evidence>
<proteinExistence type="predicted"/>
<dbReference type="Pfam" id="PF00005">
    <property type="entry name" value="ABC_tran"/>
    <property type="match status" value="1"/>
</dbReference>
<gene>
    <name evidence="5" type="ORF">SAMN05446037_100370</name>
</gene>
<dbReference type="PROSITE" id="PS50893">
    <property type="entry name" value="ABC_TRANSPORTER_2"/>
    <property type="match status" value="1"/>
</dbReference>
<dbReference type="Proteomes" id="UP000198304">
    <property type="component" value="Unassembled WGS sequence"/>
</dbReference>
<keyword evidence="3 5" id="KW-0067">ATP-binding</keyword>
<evidence type="ECO:0000256" key="1">
    <source>
        <dbReference type="ARBA" id="ARBA00022448"/>
    </source>
</evidence>
<dbReference type="EMBL" id="FZOJ01000003">
    <property type="protein sequence ID" value="SNS03922.1"/>
    <property type="molecule type" value="Genomic_DNA"/>
</dbReference>
<keyword evidence="6" id="KW-1185">Reference proteome</keyword>
<keyword evidence="1" id="KW-0813">Transport</keyword>
<protein>
    <submittedName>
        <fullName evidence="5">Tungstate transport system ATP-binding protein</fullName>
    </submittedName>
</protein>
<sequence length="236" mass="26549">MNITISNLTKSYKEKLVLKIDDSHVNSGCFLGVIGPNGAGKSTLVKIIAGLDQATTGEIQYDSTPLNTSIYQKMTMVFQKPYLLRTSVFNNIAYPLKIRKVDHRSIEEKVNQLLEEMDIQHIKNQNAWTLSGGEAQKVALARAIIFQPSLLILDEPTANIDPASIFMMEKTVRHFHEESKATIIIVTHNLQQAKRLCTDVAFMHQGNVIEYGKTEDVIFSSKNQITRKFVEGEIIL</sequence>
<dbReference type="PANTHER" id="PTHR42781">
    <property type="entry name" value="SPERMIDINE/PUTRESCINE IMPORT ATP-BINDING PROTEIN POTA"/>
    <property type="match status" value="1"/>
</dbReference>
<dbReference type="InterPro" id="IPR027417">
    <property type="entry name" value="P-loop_NTPase"/>
</dbReference>
<dbReference type="SMART" id="SM00382">
    <property type="entry name" value="AAA"/>
    <property type="match status" value="1"/>
</dbReference>
<dbReference type="OrthoDB" id="9804199at2"/>
<evidence type="ECO:0000313" key="6">
    <source>
        <dbReference type="Proteomes" id="UP000198304"/>
    </source>
</evidence>
<dbReference type="GO" id="GO:0016887">
    <property type="term" value="F:ATP hydrolysis activity"/>
    <property type="evidence" value="ECO:0007669"/>
    <property type="project" value="InterPro"/>
</dbReference>
<feature type="domain" description="ABC transporter" evidence="4">
    <location>
        <begin position="3"/>
        <end position="230"/>
    </location>
</feature>
<dbReference type="InterPro" id="IPR003439">
    <property type="entry name" value="ABC_transporter-like_ATP-bd"/>
</dbReference>
<dbReference type="AlphaFoldDB" id="A0A239B8L0"/>
<dbReference type="InterPro" id="IPR050093">
    <property type="entry name" value="ABC_SmlMolc_Importer"/>
</dbReference>
<dbReference type="InterPro" id="IPR003593">
    <property type="entry name" value="AAA+_ATPase"/>
</dbReference>
<name>A0A239B8L0_9FIRM</name>
<dbReference type="Gene3D" id="3.40.50.300">
    <property type="entry name" value="P-loop containing nucleotide triphosphate hydrolases"/>
    <property type="match status" value="1"/>
</dbReference>
<evidence type="ECO:0000256" key="2">
    <source>
        <dbReference type="ARBA" id="ARBA00022741"/>
    </source>
</evidence>
<dbReference type="InterPro" id="IPR017871">
    <property type="entry name" value="ABC_transporter-like_CS"/>
</dbReference>
<dbReference type="SUPFAM" id="SSF52540">
    <property type="entry name" value="P-loop containing nucleoside triphosphate hydrolases"/>
    <property type="match status" value="1"/>
</dbReference>
<dbReference type="PANTHER" id="PTHR42781:SF9">
    <property type="entry name" value="AMINO ACID ABC TRANSPORTER, ATP-BINDING PROTEIN-RELATED"/>
    <property type="match status" value="1"/>
</dbReference>
<dbReference type="PROSITE" id="PS00211">
    <property type="entry name" value="ABC_TRANSPORTER_1"/>
    <property type="match status" value="1"/>
</dbReference>
<reference evidence="5 6" key="1">
    <citation type="submission" date="2017-06" db="EMBL/GenBank/DDBJ databases">
        <authorList>
            <person name="Kim H.J."/>
            <person name="Triplett B.A."/>
        </authorList>
    </citation>
    <scope>NUCLEOTIDE SEQUENCE [LARGE SCALE GENOMIC DNA]</scope>
    <source>
        <strain evidence="5 6">SCA</strain>
    </source>
</reference>
<accession>A0A239B8L0</accession>
<evidence type="ECO:0000259" key="4">
    <source>
        <dbReference type="PROSITE" id="PS50893"/>
    </source>
</evidence>
<organism evidence="5 6">
    <name type="scientific">Anaerovirgula multivorans</name>
    <dbReference type="NCBI Taxonomy" id="312168"/>
    <lineage>
        <taxon>Bacteria</taxon>
        <taxon>Bacillati</taxon>
        <taxon>Bacillota</taxon>
        <taxon>Clostridia</taxon>
        <taxon>Peptostreptococcales</taxon>
        <taxon>Natronincolaceae</taxon>
        <taxon>Anaerovirgula</taxon>
    </lineage>
</organism>
<evidence type="ECO:0000313" key="5">
    <source>
        <dbReference type="EMBL" id="SNS03922.1"/>
    </source>
</evidence>
<dbReference type="RefSeq" id="WP_089281570.1">
    <property type="nucleotide sequence ID" value="NZ_FZOJ01000003.1"/>
</dbReference>